<proteinExistence type="predicted"/>
<dbReference type="EMBL" id="GDHC01006664">
    <property type="protein sequence ID" value="JAQ11965.1"/>
    <property type="molecule type" value="Transcribed_RNA"/>
</dbReference>
<accession>A0A0A9YLS2</accession>
<protein>
    <submittedName>
        <fullName evidence="1">Protein DPCD</fullName>
    </submittedName>
</protein>
<gene>
    <name evidence="1" type="primary">dpcd_0</name>
    <name evidence="1" type="ORF">CM83_8606</name>
    <name evidence="2" type="ORF">g.2590</name>
</gene>
<organism evidence="1">
    <name type="scientific">Lygus hesperus</name>
    <name type="common">Western plant bug</name>
    <dbReference type="NCBI Taxonomy" id="30085"/>
    <lineage>
        <taxon>Eukaryota</taxon>
        <taxon>Metazoa</taxon>
        <taxon>Ecdysozoa</taxon>
        <taxon>Arthropoda</taxon>
        <taxon>Hexapoda</taxon>
        <taxon>Insecta</taxon>
        <taxon>Pterygota</taxon>
        <taxon>Neoptera</taxon>
        <taxon>Paraneoptera</taxon>
        <taxon>Hemiptera</taxon>
        <taxon>Heteroptera</taxon>
        <taxon>Panheteroptera</taxon>
        <taxon>Cimicomorpha</taxon>
        <taxon>Miridae</taxon>
        <taxon>Mirini</taxon>
        <taxon>Lygus</taxon>
    </lineage>
</organism>
<evidence type="ECO:0000313" key="2">
    <source>
        <dbReference type="EMBL" id="JAQ11965.1"/>
    </source>
</evidence>
<feature type="non-terminal residue" evidence="1">
    <location>
        <position position="131"/>
    </location>
</feature>
<dbReference type="EMBL" id="GBHO01011038">
    <property type="protein sequence ID" value="JAG32566.1"/>
    <property type="molecule type" value="Transcribed_RNA"/>
</dbReference>
<name>A0A0A9YLS2_LYGHE</name>
<reference evidence="2" key="3">
    <citation type="journal article" date="2016" name="Gigascience">
        <title>De novo construction of an expanded transcriptome assembly for the western tarnished plant bug, Lygus hesperus.</title>
        <authorList>
            <person name="Tassone E.E."/>
            <person name="Geib S.M."/>
            <person name="Hall B."/>
            <person name="Fabrick J.A."/>
            <person name="Brent C.S."/>
            <person name="Hull J.J."/>
        </authorList>
    </citation>
    <scope>NUCLEOTIDE SEQUENCE</scope>
</reference>
<reference evidence="1" key="2">
    <citation type="submission" date="2014-07" db="EMBL/GenBank/DDBJ databases">
        <authorList>
            <person name="Hull J."/>
        </authorList>
    </citation>
    <scope>NUCLEOTIDE SEQUENCE</scope>
</reference>
<reference evidence="1" key="1">
    <citation type="journal article" date="2014" name="PLoS ONE">
        <title>Transcriptome-Based Identification of ABC Transporters in the Western Tarnished Plant Bug Lygus hesperus.</title>
        <authorList>
            <person name="Hull J.J."/>
            <person name="Chaney K."/>
            <person name="Geib S.M."/>
            <person name="Fabrick J.A."/>
            <person name="Brent C.S."/>
            <person name="Walsh D."/>
            <person name="Lavine L.C."/>
        </authorList>
    </citation>
    <scope>NUCLEOTIDE SEQUENCE</scope>
</reference>
<evidence type="ECO:0000313" key="1">
    <source>
        <dbReference type="EMBL" id="JAG32566.1"/>
    </source>
</evidence>
<dbReference type="AlphaFoldDB" id="A0A0A9YLS2"/>
<sequence>VSYEELIQLLSSYFRPAKTRLVFFSAKQKPQESFDNFAQRLTVLSSPCCFGSLRDSILRDVYLFNLCDTYSNIRNSILESYRDPLFHEAVILSKELLKEFNAPSGCTASDIDASTPHNNFSFKAEPSQATS</sequence>
<feature type="non-terminal residue" evidence="1">
    <location>
        <position position="1"/>
    </location>
</feature>